<name>A0A6P8J5W8_ACTTE</name>
<evidence type="ECO:0000256" key="2">
    <source>
        <dbReference type="ARBA" id="ARBA00022723"/>
    </source>
</evidence>
<dbReference type="Gene3D" id="3.30.160.60">
    <property type="entry name" value="Classic Zinc Finger"/>
    <property type="match status" value="2"/>
</dbReference>
<keyword evidence="6" id="KW-0539">Nucleus</keyword>
<dbReference type="RefSeq" id="XP_031573293.1">
    <property type="nucleotide sequence ID" value="XM_031717433.1"/>
</dbReference>
<keyword evidence="8" id="KW-0175">Coiled coil</keyword>
<evidence type="ECO:0000256" key="7">
    <source>
        <dbReference type="PROSITE-ProRule" id="PRU00042"/>
    </source>
</evidence>
<dbReference type="PROSITE" id="PS00028">
    <property type="entry name" value="ZINC_FINGER_C2H2_1"/>
    <property type="match status" value="3"/>
</dbReference>
<dbReference type="SUPFAM" id="SSF57667">
    <property type="entry name" value="beta-beta-alpha zinc fingers"/>
    <property type="match status" value="2"/>
</dbReference>
<dbReference type="GeneID" id="116307270"/>
<proteinExistence type="predicted"/>
<keyword evidence="3" id="KW-0677">Repeat</keyword>
<keyword evidence="5" id="KW-0862">Zinc</keyword>
<feature type="domain" description="C2H2-type" evidence="10">
    <location>
        <begin position="552"/>
        <end position="579"/>
    </location>
</feature>
<dbReference type="Pfam" id="PF00096">
    <property type="entry name" value="zf-C2H2"/>
    <property type="match status" value="2"/>
</dbReference>
<dbReference type="Proteomes" id="UP000515163">
    <property type="component" value="Unplaced"/>
</dbReference>
<evidence type="ECO:0000313" key="12">
    <source>
        <dbReference type="RefSeq" id="XP_031573293.1"/>
    </source>
</evidence>
<dbReference type="PROSITE" id="PS50157">
    <property type="entry name" value="ZINC_FINGER_C2H2_2"/>
    <property type="match status" value="3"/>
</dbReference>
<sequence length="614" mass="71185">MAARILSIQEPAKQLQEKDKVMNLHLEADEQIWLQIVPGALCKWDPTMEMIRGPDNEIYLRTTRDIMPREELRAWFSPSLEREIGISKNDMAVKSKGIGQQCPTCDMINQRSLFATHALLRCQSDEAKRENHQSKYKELSGSSSLSLTQTSSSSLDRSFRMNPSSYELDSNLHHNLHSAFRRLAKNVFPPFQDPKLASLISSFSEPRHLKETSSETLADHHKNEFRKKFQGNEHYLRKHLYREGSGEKTFMLTKERFLASLSMQKPVKYETLEMNCRDDNEMMRHEQQRWDEMHSRDMVMVSDARRSSDIDRNTHMIWSPYSGMSEDWFRTSSNDQRDSELSNRVSTIESFHDKDEESRDIGPCTTCHDSTCTCNGECDARSRNKFEEQSEKLNDIADQNQIERNELKDQVNETSSLEVQDTISSDSIHGGMDSKVEQKCSPIMESVEQHSFMPRYCVTAPRPWYLPENSFLSSVTRKELAQYHERASTFSMASLSRYQHLNPFALPYTLGSSPQSTSRASQGFTCDFCGKVYCRKYVLKIHMRTHTGFKPLKCKFCDKSFSDPSNMKKHVKLHDSENTVHKCKHCGRSFVRYRGLLNHIKSKHTEPLNIEMLI</sequence>
<dbReference type="InterPro" id="IPR046341">
    <property type="entry name" value="SET_dom_sf"/>
</dbReference>
<dbReference type="OrthoDB" id="9998363at2759"/>
<dbReference type="InterPro" id="IPR013087">
    <property type="entry name" value="Znf_C2H2_type"/>
</dbReference>
<protein>
    <submittedName>
        <fullName evidence="12">Gastrula zinc finger protein xFG20-1-like isoform X2</fullName>
    </submittedName>
</protein>
<keyword evidence="2" id="KW-0479">Metal-binding</keyword>
<evidence type="ECO:0000259" key="10">
    <source>
        <dbReference type="PROSITE" id="PS50157"/>
    </source>
</evidence>
<evidence type="ECO:0000256" key="9">
    <source>
        <dbReference type="SAM" id="MobiDB-lite"/>
    </source>
</evidence>
<dbReference type="Pfam" id="PF13894">
    <property type="entry name" value="zf-C2H2_4"/>
    <property type="match status" value="1"/>
</dbReference>
<dbReference type="InterPro" id="IPR036236">
    <property type="entry name" value="Znf_C2H2_sf"/>
</dbReference>
<dbReference type="Gene3D" id="2.170.270.10">
    <property type="entry name" value="SET domain"/>
    <property type="match status" value="1"/>
</dbReference>
<gene>
    <name evidence="12" type="primary">LOC116307270</name>
</gene>
<evidence type="ECO:0000256" key="8">
    <source>
        <dbReference type="SAM" id="Coils"/>
    </source>
</evidence>
<dbReference type="GO" id="GO:0000981">
    <property type="term" value="F:DNA-binding transcription factor activity, RNA polymerase II-specific"/>
    <property type="evidence" value="ECO:0007669"/>
    <property type="project" value="TreeGrafter"/>
</dbReference>
<evidence type="ECO:0000256" key="1">
    <source>
        <dbReference type="ARBA" id="ARBA00004123"/>
    </source>
</evidence>
<keyword evidence="4 7" id="KW-0863">Zinc-finger</keyword>
<dbReference type="SMART" id="SM00355">
    <property type="entry name" value="ZnF_C2H2"/>
    <property type="match status" value="3"/>
</dbReference>
<evidence type="ECO:0000256" key="6">
    <source>
        <dbReference type="ARBA" id="ARBA00023242"/>
    </source>
</evidence>
<dbReference type="FunFam" id="3.30.160.60:FF:002343">
    <property type="entry name" value="Zinc finger protein 33A"/>
    <property type="match status" value="1"/>
</dbReference>
<feature type="domain" description="C2H2-type" evidence="10">
    <location>
        <begin position="581"/>
        <end position="605"/>
    </location>
</feature>
<organism evidence="11 12">
    <name type="scientific">Actinia tenebrosa</name>
    <name type="common">Australian red waratah sea anemone</name>
    <dbReference type="NCBI Taxonomy" id="6105"/>
    <lineage>
        <taxon>Eukaryota</taxon>
        <taxon>Metazoa</taxon>
        <taxon>Cnidaria</taxon>
        <taxon>Anthozoa</taxon>
        <taxon>Hexacorallia</taxon>
        <taxon>Actiniaria</taxon>
        <taxon>Actiniidae</taxon>
        <taxon>Actinia</taxon>
    </lineage>
</organism>
<feature type="compositionally biased region" description="Low complexity" evidence="9">
    <location>
        <begin position="139"/>
        <end position="155"/>
    </location>
</feature>
<feature type="domain" description="C2H2-type" evidence="10">
    <location>
        <begin position="524"/>
        <end position="551"/>
    </location>
</feature>
<dbReference type="FunFam" id="3.30.160.60:FF:000100">
    <property type="entry name" value="Zinc finger 45-like"/>
    <property type="match status" value="1"/>
</dbReference>
<evidence type="ECO:0000313" key="11">
    <source>
        <dbReference type="Proteomes" id="UP000515163"/>
    </source>
</evidence>
<evidence type="ECO:0000256" key="5">
    <source>
        <dbReference type="ARBA" id="ARBA00022833"/>
    </source>
</evidence>
<keyword evidence="11" id="KW-1185">Reference proteome</keyword>
<feature type="region of interest" description="Disordered" evidence="9">
    <location>
        <begin position="131"/>
        <end position="158"/>
    </location>
</feature>
<evidence type="ECO:0000256" key="4">
    <source>
        <dbReference type="ARBA" id="ARBA00022771"/>
    </source>
</evidence>
<dbReference type="PANTHER" id="PTHR24394">
    <property type="entry name" value="ZINC FINGER PROTEIN"/>
    <property type="match status" value="1"/>
</dbReference>
<dbReference type="GO" id="GO:0005634">
    <property type="term" value="C:nucleus"/>
    <property type="evidence" value="ECO:0007669"/>
    <property type="project" value="UniProtKB-SubCell"/>
</dbReference>
<accession>A0A6P8J5W8</accession>
<dbReference type="GO" id="GO:0008270">
    <property type="term" value="F:zinc ion binding"/>
    <property type="evidence" value="ECO:0007669"/>
    <property type="project" value="UniProtKB-KW"/>
</dbReference>
<reference evidence="12" key="1">
    <citation type="submission" date="2025-08" db="UniProtKB">
        <authorList>
            <consortium name="RefSeq"/>
        </authorList>
    </citation>
    <scope>IDENTIFICATION</scope>
    <source>
        <tissue evidence="12">Tentacle</tissue>
    </source>
</reference>
<dbReference type="PANTHER" id="PTHR24394:SF29">
    <property type="entry name" value="MYONEURIN"/>
    <property type="match status" value="1"/>
</dbReference>
<feature type="coiled-coil region" evidence="8">
    <location>
        <begin position="386"/>
        <end position="413"/>
    </location>
</feature>
<evidence type="ECO:0000256" key="3">
    <source>
        <dbReference type="ARBA" id="ARBA00022737"/>
    </source>
</evidence>
<dbReference type="AlphaFoldDB" id="A0A6P8J5W8"/>
<comment type="subcellular location">
    <subcellularLocation>
        <location evidence="1">Nucleus</location>
    </subcellularLocation>
</comment>